<dbReference type="EMBL" id="KZ670648">
    <property type="protein sequence ID" value="PPR82856.1"/>
    <property type="molecule type" value="Genomic_DNA"/>
</dbReference>
<protein>
    <recommendedName>
        <fullName evidence="3">FBD domain-containing protein</fullName>
    </recommendedName>
</protein>
<name>A0A2P5VVJ6_GOSBA</name>
<proteinExistence type="predicted"/>
<evidence type="ECO:0000313" key="1">
    <source>
        <dbReference type="EMBL" id="PPR82856.1"/>
    </source>
</evidence>
<gene>
    <name evidence="1" type="ORF">GOBAR_AA37854</name>
</gene>
<sequence>MMCRHLSKLKLIGHIKEDPHQSHHVLEFLPSSIVKLTLDDSMMIHDPMGVLEKLPCLRILKLESLTYDESKIICFANGFPQLDALEIRFLPGLKECNAMPLKIGIGQC</sequence>
<accession>A0A2P5VVJ6</accession>
<evidence type="ECO:0008006" key="3">
    <source>
        <dbReference type="Google" id="ProtNLM"/>
    </source>
</evidence>
<dbReference type="OrthoDB" id="950318at2759"/>
<reference evidence="1 2" key="1">
    <citation type="submission" date="2015-01" db="EMBL/GenBank/DDBJ databases">
        <title>Genome of allotetraploid Gossypium barbadense reveals genomic plasticity and fiber elongation in cotton evolution.</title>
        <authorList>
            <person name="Chen X."/>
            <person name="Liu X."/>
            <person name="Zhao B."/>
            <person name="Zheng H."/>
            <person name="Hu Y."/>
            <person name="Lu G."/>
            <person name="Yang C."/>
            <person name="Chen J."/>
            <person name="Shan C."/>
            <person name="Zhang L."/>
            <person name="Zhou Y."/>
            <person name="Wang L."/>
            <person name="Guo W."/>
            <person name="Bai Y."/>
            <person name="Ruan J."/>
            <person name="Shangguan X."/>
            <person name="Mao Y."/>
            <person name="Jiang J."/>
            <person name="Zhu Y."/>
            <person name="Lei J."/>
            <person name="Kang H."/>
            <person name="Chen S."/>
            <person name="He X."/>
            <person name="Wang R."/>
            <person name="Wang Y."/>
            <person name="Chen J."/>
            <person name="Wang L."/>
            <person name="Yu S."/>
            <person name="Wang B."/>
            <person name="Wei J."/>
            <person name="Song S."/>
            <person name="Lu X."/>
            <person name="Gao Z."/>
            <person name="Gu W."/>
            <person name="Deng X."/>
            <person name="Ma D."/>
            <person name="Wang S."/>
            <person name="Liang W."/>
            <person name="Fang L."/>
            <person name="Cai C."/>
            <person name="Zhu X."/>
            <person name="Zhou B."/>
            <person name="Zhang Y."/>
            <person name="Chen Z."/>
            <person name="Xu S."/>
            <person name="Zhu R."/>
            <person name="Wang S."/>
            <person name="Zhang T."/>
            <person name="Zhao G."/>
        </authorList>
    </citation>
    <scope>NUCLEOTIDE SEQUENCE [LARGE SCALE GENOMIC DNA]</scope>
    <source>
        <strain evidence="2">cv. Xinhai21</strain>
        <tissue evidence="1">Leaf</tissue>
    </source>
</reference>
<organism evidence="1 2">
    <name type="scientific">Gossypium barbadense</name>
    <name type="common">Sea Island cotton</name>
    <name type="synonym">Hibiscus barbadensis</name>
    <dbReference type="NCBI Taxonomy" id="3634"/>
    <lineage>
        <taxon>Eukaryota</taxon>
        <taxon>Viridiplantae</taxon>
        <taxon>Streptophyta</taxon>
        <taxon>Embryophyta</taxon>
        <taxon>Tracheophyta</taxon>
        <taxon>Spermatophyta</taxon>
        <taxon>Magnoliopsida</taxon>
        <taxon>eudicotyledons</taxon>
        <taxon>Gunneridae</taxon>
        <taxon>Pentapetalae</taxon>
        <taxon>rosids</taxon>
        <taxon>malvids</taxon>
        <taxon>Malvales</taxon>
        <taxon>Malvaceae</taxon>
        <taxon>Malvoideae</taxon>
        <taxon>Gossypium</taxon>
    </lineage>
</organism>
<dbReference type="Proteomes" id="UP000239757">
    <property type="component" value="Unassembled WGS sequence"/>
</dbReference>
<evidence type="ECO:0000313" key="2">
    <source>
        <dbReference type="Proteomes" id="UP000239757"/>
    </source>
</evidence>
<dbReference type="AlphaFoldDB" id="A0A2P5VVJ6"/>